<evidence type="ECO:0000313" key="1">
    <source>
        <dbReference type="EMBL" id="GLQ31217.1"/>
    </source>
</evidence>
<dbReference type="InterPro" id="IPR007710">
    <property type="entry name" value="Nucleoside_deoxyribTrfase"/>
</dbReference>
<proteinExistence type="predicted"/>
<dbReference type="RefSeq" id="WP_284380732.1">
    <property type="nucleotide sequence ID" value="NZ_BSNM01000011.1"/>
</dbReference>
<organism evidence="1 2">
    <name type="scientific">Litoribrevibacter albus</name>
    <dbReference type="NCBI Taxonomy" id="1473156"/>
    <lineage>
        <taxon>Bacteria</taxon>
        <taxon>Pseudomonadati</taxon>
        <taxon>Pseudomonadota</taxon>
        <taxon>Gammaproteobacteria</taxon>
        <taxon>Oceanospirillales</taxon>
        <taxon>Oceanospirillaceae</taxon>
        <taxon>Litoribrevibacter</taxon>
    </lineage>
</organism>
<dbReference type="PANTHER" id="PTHR15364">
    <property type="entry name" value="2'-DEOXYNUCLEOSIDE 5'-PHOSPHATE N-HYDROLASE 1"/>
    <property type="match status" value="1"/>
</dbReference>
<dbReference type="PANTHER" id="PTHR15364:SF0">
    <property type="entry name" value="2'-DEOXYNUCLEOSIDE 5'-PHOSPHATE N-HYDROLASE 1"/>
    <property type="match status" value="1"/>
</dbReference>
<protein>
    <recommendedName>
        <fullName evidence="3">Nucleoside 2-deoxyribosyltransferase</fullName>
    </recommendedName>
</protein>
<evidence type="ECO:0008006" key="3">
    <source>
        <dbReference type="Google" id="ProtNLM"/>
    </source>
</evidence>
<dbReference type="GO" id="GO:0009159">
    <property type="term" value="P:deoxyribonucleoside monophosphate catabolic process"/>
    <property type="evidence" value="ECO:0007669"/>
    <property type="project" value="TreeGrafter"/>
</dbReference>
<gene>
    <name evidence="1" type="ORF">GCM10007876_16960</name>
</gene>
<dbReference type="Gene3D" id="3.40.50.450">
    <property type="match status" value="1"/>
</dbReference>
<reference evidence="1" key="2">
    <citation type="submission" date="2023-01" db="EMBL/GenBank/DDBJ databases">
        <title>Draft genome sequence of Litoribrevibacter albus strain NBRC 110071.</title>
        <authorList>
            <person name="Sun Q."/>
            <person name="Mori K."/>
        </authorList>
    </citation>
    <scope>NUCLEOTIDE SEQUENCE</scope>
    <source>
        <strain evidence="1">NBRC 110071</strain>
    </source>
</reference>
<dbReference type="InterPro" id="IPR051239">
    <property type="entry name" value="2'-dNMP_N-hydrolase"/>
</dbReference>
<sequence>MSEARYQVYLAGELFSYKALAGNQLLGKAIEDVSQGRFQVLLPQDIEMPSDRAKDIRNADYAAVINSDLIIAQFDGSELDSGTVAEFMLAKQLDIPAVLFRSDFRKAGDQESGGDAWNLMVSHFPRTESLAVNAMALYHQADGLTQYIEHLAHLLVEKLDVAVASAPLVAMTEDQAILYYRQTLIRLGMVSYLSENDVSRIVQAKLSKKLL</sequence>
<keyword evidence="2" id="KW-1185">Reference proteome</keyword>
<name>A0AA37SAL7_9GAMM</name>
<dbReference type="AlphaFoldDB" id="A0AA37SAL7"/>
<accession>A0AA37SAL7</accession>
<dbReference type="Proteomes" id="UP001161389">
    <property type="component" value="Unassembled WGS sequence"/>
</dbReference>
<dbReference type="Pfam" id="PF05014">
    <property type="entry name" value="Nuc_deoxyrib_tr"/>
    <property type="match status" value="1"/>
</dbReference>
<dbReference type="SUPFAM" id="SSF52309">
    <property type="entry name" value="N-(deoxy)ribosyltransferase-like"/>
    <property type="match status" value="1"/>
</dbReference>
<dbReference type="EMBL" id="BSNM01000011">
    <property type="protein sequence ID" value="GLQ31217.1"/>
    <property type="molecule type" value="Genomic_DNA"/>
</dbReference>
<comment type="caution">
    <text evidence="1">The sequence shown here is derived from an EMBL/GenBank/DDBJ whole genome shotgun (WGS) entry which is preliminary data.</text>
</comment>
<dbReference type="GO" id="GO:0070694">
    <property type="term" value="F:5-hydroxymethyl-dUMP N-hydrolase activity"/>
    <property type="evidence" value="ECO:0007669"/>
    <property type="project" value="TreeGrafter"/>
</dbReference>
<reference evidence="1" key="1">
    <citation type="journal article" date="2014" name="Int. J. Syst. Evol. Microbiol.">
        <title>Complete genome sequence of Corynebacterium casei LMG S-19264T (=DSM 44701T), isolated from a smear-ripened cheese.</title>
        <authorList>
            <consortium name="US DOE Joint Genome Institute (JGI-PGF)"/>
            <person name="Walter F."/>
            <person name="Albersmeier A."/>
            <person name="Kalinowski J."/>
            <person name="Ruckert C."/>
        </authorList>
    </citation>
    <scope>NUCLEOTIDE SEQUENCE</scope>
    <source>
        <strain evidence="1">NBRC 110071</strain>
    </source>
</reference>
<evidence type="ECO:0000313" key="2">
    <source>
        <dbReference type="Proteomes" id="UP001161389"/>
    </source>
</evidence>